<dbReference type="GO" id="GO:0031080">
    <property type="term" value="C:nuclear pore outer ring"/>
    <property type="evidence" value="ECO:0007669"/>
    <property type="project" value="TreeGrafter"/>
</dbReference>
<dbReference type="AlphaFoldDB" id="A0AAV2R3Q6"/>
<comment type="function">
    <text evidence="9">Functions as a component of the nuclear pore complex (NPC).</text>
</comment>
<dbReference type="Proteomes" id="UP001497623">
    <property type="component" value="Unassembled WGS sequence"/>
</dbReference>
<dbReference type="GO" id="GO:0017056">
    <property type="term" value="F:structural constituent of nuclear pore"/>
    <property type="evidence" value="ECO:0007669"/>
    <property type="project" value="UniProtKB-UniRule"/>
</dbReference>
<reference evidence="10 11" key="1">
    <citation type="submission" date="2024-05" db="EMBL/GenBank/DDBJ databases">
        <authorList>
            <person name="Wallberg A."/>
        </authorList>
    </citation>
    <scope>NUCLEOTIDE SEQUENCE [LARGE SCALE GENOMIC DNA]</scope>
</reference>
<evidence type="ECO:0000256" key="7">
    <source>
        <dbReference type="ARBA" id="ARBA00023136"/>
    </source>
</evidence>
<evidence type="ECO:0000256" key="2">
    <source>
        <dbReference type="ARBA" id="ARBA00022448"/>
    </source>
</evidence>
<dbReference type="Gene3D" id="1.10.3450.20">
    <property type="match status" value="1"/>
</dbReference>
<dbReference type="GO" id="GO:0006406">
    <property type="term" value="P:mRNA export from nucleus"/>
    <property type="evidence" value="ECO:0007669"/>
    <property type="project" value="TreeGrafter"/>
</dbReference>
<comment type="subunit">
    <text evidence="9">Part of the nuclear pore complex (NPC).</text>
</comment>
<comment type="subcellular location">
    <subcellularLocation>
        <location evidence="9">Nucleus</location>
        <location evidence="9">Nuclear pore complex</location>
    </subcellularLocation>
    <subcellularLocation>
        <location evidence="9">Nucleus membrane</location>
    </subcellularLocation>
</comment>
<evidence type="ECO:0000256" key="8">
    <source>
        <dbReference type="ARBA" id="ARBA00023242"/>
    </source>
</evidence>
<dbReference type="PANTHER" id="PTHR13003">
    <property type="entry name" value="NUP107-RELATED"/>
    <property type="match status" value="1"/>
</dbReference>
<feature type="non-terminal residue" evidence="10">
    <location>
        <position position="480"/>
    </location>
</feature>
<dbReference type="InterPro" id="IPR007252">
    <property type="entry name" value="Nup84/Nup107"/>
</dbReference>
<keyword evidence="5 9" id="KW-0811">Translocation</keyword>
<evidence type="ECO:0000313" key="10">
    <source>
        <dbReference type="EMBL" id="CAL4110881.1"/>
    </source>
</evidence>
<evidence type="ECO:0000313" key="11">
    <source>
        <dbReference type="Proteomes" id="UP001497623"/>
    </source>
</evidence>
<accession>A0AAV2R3Q6</accession>
<keyword evidence="3" id="KW-0509">mRNA transport</keyword>
<keyword evidence="11" id="KW-1185">Reference proteome</keyword>
<evidence type="ECO:0000256" key="3">
    <source>
        <dbReference type="ARBA" id="ARBA00022816"/>
    </source>
</evidence>
<protein>
    <recommendedName>
        <fullName evidence="9">Nuclear pore complex protein</fullName>
    </recommendedName>
</protein>
<gene>
    <name evidence="10" type="ORF">MNOR_LOCUS19499</name>
</gene>
<name>A0AAV2R3Q6_MEGNR</name>
<keyword evidence="6 9" id="KW-0906">Nuclear pore complex</keyword>
<keyword evidence="2 9" id="KW-0813">Transport</keyword>
<proteinExistence type="inferred from homology"/>
<dbReference type="FunFam" id="1.10.3450.20:FF:000001">
    <property type="entry name" value="Nuclear pore complex protein"/>
    <property type="match status" value="1"/>
</dbReference>
<keyword evidence="4" id="KW-0653">Protein transport</keyword>
<evidence type="ECO:0000256" key="1">
    <source>
        <dbReference type="ARBA" id="ARBA00009510"/>
    </source>
</evidence>
<evidence type="ECO:0000256" key="9">
    <source>
        <dbReference type="RuleBase" id="RU365072"/>
    </source>
</evidence>
<organism evidence="10 11">
    <name type="scientific">Meganyctiphanes norvegica</name>
    <name type="common">Northern krill</name>
    <name type="synonym">Thysanopoda norvegica</name>
    <dbReference type="NCBI Taxonomy" id="48144"/>
    <lineage>
        <taxon>Eukaryota</taxon>
        <taxon>Metazoa</taxon>
        <taxon>Ecdysozoa</taxon>
        <taxon>Arthropoda</taxon>
        <taxon>Crustacea</taxon>
        <taxon>Multicrustacea</taxon>
        <taxon>Malacostraca</taxon>
        <taxon>Eumalacostraca</taxon>
        <taxon>Eucarida</taxon>
        <taxon>Euphausiacea</taxon>
        <taxon>Euphausiidae</taxon>
        <taxon>Meganyctiphanes</taxon>
    </lineage>
</organism>
<dbReference type="GO" id="GO:0006606">
    <property type="term" value="P:protein import into nucleus"/>
    <property type="evidence" value="ECO:0007669"/>
    <property type="project" value="TreeGrafter"/>
</dbReference>
<evidence type="ECO:0000256" key="4">
    <source>
        <dbReference type="ARBA" id="ARBA00022927"/>
    </source>
</evidence>
<evidence type="ECO:0000256" key="6">
    <source>
        <dbReference type="ARBA" id="ARBA00023132"/>
    </source>
</evidence>
<dbReference type="EMBL" id="CAXKWB010014512">
    <property type="protein sequence ID" value="CAL4110881.1"/>
    <property type="molecule type" value="Genomic_DNA"/>
</dbReference>
<keyword evidence="7 9" id="KW-0472">Membrane</keyword>
<comment type="similarity">
    <text evidence="1 9">Belongs to the nucleoporin Nup84/Nup107 family.</text>
</comment>
<dbReference type="Pfam" id="PF04121">
    <property type="entry name" value="Nup84_Nup100"/>
    <property type="match status" value="1"/>
</dbReference>
<sequence>MGDVIQSRLNDSLARLDAAMGSSPLPGTGRSSRASAIRPFTFKADANQMDVSSMLDGTAMEFGDSRFGVSMMDSPSMVFEEVTAPVRYSILGDNTLDNTSAALLAQDDPGLRATQVLFSEFVNIMVSHPSEVQVWEELEAYEKACSQQVDMLSKLLRMAPRHHANFTRTEQVHQQLLNERNTWRLLGSLYVERMADECKDDDMDKDLSKLNTDQTIIDTFFDTNRTIKEAQTVIDWLEKNAADSFDKFYDHVEYHGDNHIAYENTLKTLKSKQAGGLPLMGARALVTSLDPDSSMRQGRPLHDLDQEKELLILRNVFAHVRSGQIELAQDLLVRSGQQWRAATLEGWRLHHDNNPSDPSQRNAIKGNPYRDVWKAVAWGIASDERVPEYERAIYGALCGHLGSVLNVCKAWEDVLWSYTKCFINGVEEHLEKTSPKYCSLSHLHIKPEDVQIRVNFIFFRLDAYVLNVDIRVVPYQIIQK</sequence>
<dbReference type="PANTHER" id="PTHR13003:SF2">
    <property type="entry name" value="NUCLEAR PORE COMPLEX PROTEIN NUP107"/>
    <property type="match status" value="1"/>
</dbReference>
<keyword evidence="8 9" id="KW-0539">Nucleus</keyword>
<evidence type="ECO:0000256" key="5">
    <source>
        <dbReference type="ARBA" id="ARBA00023010"/>
    </source>
</evidence>
<comment type="caution">
    <text evidence="10">The sequence shown here is derived from an EMBL/GenBank/DDBJ whole genome shotgun (WGS) entry which is preliminary data.</text>
</comment>
<dbReference type="GO" id="GO:0031965">
    <property type="term" value="C:nuclear membrane"/>
    <property type="evidence" value="ECO:0007669"/>
    <property type="project" value="UniProtKB-SubCell"/>
</dbReference>
<dbReference type="GO" id="GO:0000973">
    <property type="term" value="P:post-transcriptional tethering of RNA polymerase II gene DNA at nuclear periphery"/>
    <property type="evidence" value="ECO:0007669"/>
    <property type="project" value="TreeGrafter"/>
</dbReference>